<evidence type="ECO:0000313" key="2">
    <source>
        <dbReference type="EMBL" id="MFC4128113.1"/>
    </source>
</evidence>
<reference evidence="3" key="1">
    <citation type="journal article" date="2019" name="Int. J. Syst. Evol. Microbiol.">
        <title>The Global Catalogue of Microorganisms (GCM) 10K type strain sequencing project: providing services to taxonomists for standard genome sequencing and annotation.</title>
        <authorList>
            <consortium name="The Broad Institute Genomics Platform"/>
            <consortium name="The Broad Institute Genome Sequencing Center for Infectious Disease"/>
            <person name="Wu L."/>
            <person name="Ma J."/>
        </authorList>
    </citation>
    <scope>NUCLEOTIDE SEQUENCE [LARGE SCALE GENOMIC DNA]</scope>
    <source>
        <strain evidence="3">CGMCC 4.7204</strain>
    </source>
</reference>
<feature type="signal peptide" evidence="1">
    <location>
        <begin position="1"/>
        <end position="28"/>
    </location>
</feature>
<comment type="caution">
    <text evidence="2">The sequence shown here is derived from an EMBL/GenBank/DDBJ whole genome shotgun (WGS) entry which is preliminary data.</text>
</comment>
<evidence type="ECO:0000256" key="1">
    <source>
        <dbReference type="SAM" id="SignalP"/>
    </source>
</evidence>
<dbReference type="RefSeq" id="WP_378553842.1">
    <property type="nucleotide sequence ID" value="NZ_JBHSBA010000015.1"/>
</dbReference>
<proteinExistence type="predicted"/>
<dbReference type="Proteomes" id="UP001595767">
    <property type="component" value="Unassembled WGS sequence"/>
</dbReference>
<gene>
    <name evidence="2" type="ORF">ACFOW8_24625</name>
</gene>
<feature type="chain" id="PRO_5045180520" description="Secreted protein" evidence="1">
    <location>
        <begin position="29"/>
        <end position="175"/>
    </location>
</feature>
<dbReference type="EMBL" id="JBHSBA010000015">
    <property type="protein sequence ID" value="MFC4128113.1"/>
    <property type="molecule type" value="Genomic_DNA"/>
</dbReference>
<accession>A0ABV8LBS1</accession>
<keyword evidence="1" id="KW-0732">Signal</keyword>
<evidence type="ECO:0008006" key="4">
    <source>
        <dbReference type="Google" id="ProtNLM"/>
    </source>
</evidence>
<keyword evidence="3" id="KW-1185">Reference proteome</keyword>
<name>A0ABV8LBS1_9NOCA</name>
<organism evidence="2 3">
    <name type="scientific">Nocardia rhizosphaerae</name>
    <dbReference type="NCBI Taxonomy" id="1691571"/>
    <lineage>
        <taxon>Bacteria</taxon>
        <taxon>Bacillati</taxon>
        <taxon>Actinomycetota</taxon>
        <taxon>Actinomycetes</taxon>
        <taxon>Mycobacteriales</taxon>
        <taxon>Nocardiaceae</taxon>
        <taxon>Nocardia</taxon>
    </lineage>
</organism>
<sequence length="175" mass="17215">MSSKTVRATVSLAALALSIGAAPGVSLADTGSADSGSAVIDTGSGVLDGVIDTGSGILDGGSGVLGELFGSGSAATQQCNNSTKSGGEGVTTTIHQLGTGGPASFVLVYETYDVPDRIQVFYQGAQVHDTGYVGDQINQGTGSAVVAIPAGAATSVTVRVTGPSGTKWDYTVRCP</sequence>
<protein>
    <recommendedName>
        <fullName evidence="4">Secreted protein</fullName>
    </recommendedName>
</protein>
<evidence type="ECO:0000313" key="3">
    <source>
        <dbReference type="Proteomes" id="UP001595767"/>
    </source>
</evidence>